<dbReference type="Pfam" id="PF21221">
    <property type="entry name" value="B_lactamase-like_C"/>
    <property type="match status" value="1"/>
</dbReference>
<dbReference type="STRING" id="1886670.PTI45_00061"/>
<evidence type="ECO:0000256" key="3">
    <source>
        <dbReference type="ARBA" id="ARBA00048505"/>
    </source>
</evidence>
<dbReference type="InterPro" id="IPR001279">
    <property type="entry name" value="Metallo-B-lactamas"/>
</dbReference>
<dbReference type="PATRIC" id="fig|1886670.3.peg.59"/>
<keyword evidence="6" id="KW-1185">Reference proteome</keyword>
<proteinExistence type="predicted"/>
<organism evidence="5 6">
    <name type="scientific">Paenibacillus nuruki</name>
    <dbReference type="NCBI Taxonomy" id="1886670"/>
    <lineage>
        <taxon>Bacteria</taxon>
        <taxon>Bacillati</taxon>
        <taxon>Bacillota</taxon>
        <taxon>Bacilli</taxon>
        <taxon>Bacillales</taxon>
        <taxon>Paenibacillaceae</taxon>
        <taxon>Paenibacillus</taxon>
    </lineage>
</organism>
<evidence type="ECO:0000313" key="6">
    <source>
        <dbReference type="Proteomes" id="UP000094578"/>
    </source>
</evidence>
<name>A0A1E3L9P1_9BACL</name>
<dbReference type="PANTHER" id="PTHR23131">
    <property type="entry name" value="ENDORIBONUCLEASE LACTB2"/>
    <property type="match status" value="1"/>
</dbReference>
<dbReference type="Gene3D" id="3.60.15.10">
    <property type="entry name" value="Ribonuclease Z/Hydroxyacylglutathione hydrolase-like"/>
    <property type="match status" value="1"/>
</dbReference>
<accession>A0A1E3L9P1</accession>
<dbReference type="Gene3D" id="1.10.10.10">
    <property type="entry name" value="Winged helix-like DNA-binding domain superfamily/Winged helix DNA-binding domain"/>
    <property type="match status" value="1"/>
</dbReference>
<evidence type="ECO:0000259" key="4">
    <source>
        <dbReference type="SMART" id="SM00849"/>
    </source>
</evidence>
<dbReference type="SUPFAM" id="SSF56281">
    <property type="entry name" value="Metallo-hydrolase/oxidoreductase"/>
    <property type="match status" value="1"/>
</dbReference>
<comment type="catalytic activity">
    <reaction evidence="3">
        <text>3',5'-cyclic UMP + H2O = UMP + H(+)</text>
        <dbReference type="Rhea" id="RHEA:70575"/>
        <dbReference type="ChEBI" id="CHEBI:15377"/>
        <dbReference type="ChEBI" id="CHEBI:15378"/>
        <dbReference type="ChEBI" id="CHEBI:57865"/>
        <dbReference type="ChEBI" id="CHEBI:184387"/>
    </reaction>
    <physiologicalReaction direction="left-to-right" evidence="3">
        <dbReference type="Rhea" id="RHEA:70576"/>
    </physiologicalReaction>
</comment>
<dbReference type="SMART" id="SM00849">
    <property type="entry name" value="Lactamase_B"/>
    <property type="match status" value="1"/>
</dbReference>
<dbReference type="InterPro" id="IPR050662">
    <property type="entry name" value="Sec-metab_biosynth-thioest"/>
</dbReference>
<dbReference type="RefSeq" id="WP_069325551.1">
    <property type="nucleotide sequence ID" value="NZ_MDER01000001.1"/>
</dbReference>
<sequence>MELPEITMFEHGIIQVKIAMSYPLRWVNSYIIVGDHTWSVIDPGPRSEENEAAWQKVWGTLELDVAQLESIILTHHHPDHYGLAGWLQAQSDAPVYMSARSLAEARLSWGEGNTAAYDLIDFYTVNGMPNEITDQLPEHLQSFVAQVLPQPQVSIITPEQPFKISGHWWIPIQTSGHAAGHLSFYQADWKLMICGDAVLPQISPNISLIPNSDPEPLQSYLDGLRILGEYEVEWAYPGHRRPFTGFRERTVKLLDHHEQRLDAMAERIRIQPLNGYDVCMSIFNSKLTLHQLRFAMSETLAHLEELIRRDRAHKYQQDGIWIYTAHE</sequence>
<reference evidence="5 6" key="1">
    <citation type="submission" date="2016-08" db="EMBL/GenBank/DDBJ databases">
        <title>Genome sequencing of Paenibacillus sp. TI45-13ar, isolated from Korean traditional nuruk.</title>
        <authorList>
            <person name="Kim S.-J."/>
        </authorList>
    </citation>
    <scope>NUCLEOTIDE SEQUENCE [LARGE SCALE GENOMIC DNA]</scope>
    <source>
        <strain evidence="5 6">TI45-13ar</strain>
    </source>
</reference>
<dbReference type="AlphaFoldDB" id="A0A1E3L9P1"/>
<gene>
    <name evidence="5" type="ORF">PTI45_00061</name>
</gene>
<evidence type="ECO:0000313" key="5">
    <source>
        <dbReference type="EMBL" id="ODP30552.1"/>
    </source>
</evidence>
<evidence type="ECO:0000256" key="2">
    <source>
        <dbReference type="ARBA" id="ARBA00034301"/>
    </source>
</evidence>
<comment type="catalytic activity">
    <reaction evidence="1">
        <text>3',5'-cyclic CMP + H2O = CMP + H(+)</text>
        <dbReference type="Rhea" id="RHEA:72675"/>
        <dbReference type="ChEBI" id="CHEBI:15377"/>
        <dbReference type="ChEBI" id="CHEBI:15378"/>
        <dbReference type="ChEBI" id="CHEBI:58003"/>
        <dbReference type="ChEBI" id="CHEBI:60377"/>
    </reaction>
    <physiologicalReaction direction="left-to-right" evidence="1">
        <dbReference type="Rhea" id="RHEA:72676"/>
    </physiologicalReaction>
</comment>
<comment type="caution">
    <text evidence="5">The sequence shown here is derived from an EMBL/GenBank/DDBJ whole genome shotgun (WGS) entry which is preliminary data.</text>
</comment>
<feature type="domain" description="Metallo-beta-lactamase" evidence="4">
    <location>
        <begin position="26"/>
        <end position="239"/>
    </location>
</feature>
<dbReference type="InterPro" id="IPR036866">
    <property type="entry name" value="RibonucZ/Hydroxyglut_hydro"/>
</dbReference>
<dbReference type="InterPro" id="IPR036388">
    <property type="entry name" value="WH-like_DNA-bd_sf"/>
</dbReference>
<dbReference type="InterPro" id="IPR048933">
    <property type="entry name" value="B_lactamase-like_C"/>
</dbReference>
<comment type="function">
    <text evidence="2">Counteracts the endogenous Pycsar antiviral defense system. Phosphodiesterase that enables metal-dependent hydrolysis of host cyclic nucleotide Pycsar defense signals such as cCMP and cUMP.</text>
</comment>
<dbReference type="PANTHER" id="PTHR23131:SF4">
    <property type="entry name" value="METALLO-BETA-LACTAMASE SUPERFAMILY POTEIN"/>
    <property type="match status" value="1"/>
</dbReference>
<dbReference type="Proteomes" id="UP000094578">
    <property type="component" value="Unassembled WGS sequence"/>
</dbReference>
<dbReference type="EMBL" id="MDER01000001">
    <property type="protein sequence ID" value="ODP30552.1"/>
    <property type="molecule type" value="Genomic_DNA"/>
</dbReference>
<evidence type="ECO:0000256" key="1">
    <source>
        <dbReference type="ARBA" id="ARBA00034221"/>
    </source>
</evidence>
<protein>
    <recommendedName>
        <fullName evidence="4">Metallo-beta-lactamase domain-containing protein</fullName>
    </recommendedName>
</protein>
<dbReference type="Pfam" id="PF00753">
    <property type="entry name" value="Lactamase_B"/>
    <property type="match status" value="1"/>
</dbReference>